<feature type="transmembrane region" description="Helical" evidence="7">
    <location>
        <begin position="92"/>
        <end position="115"/>
    </location>
</feature>
<evidence type="ECO:0000256" key="2">
    <source>
        <dbReference type="ARBA" id="ARBA00005583"/>
    </source>
</evidence>
<organism evidence="10 11">
    <name type="scientific">Thermosynechococcus sichuanensis E542</name>
    <dbReference type="NCBI Taxonomy" id="2016101"/>
    <lineage>
        <taxon>Bacteria</taxon>
        <taxon>Bacillati</taxon>
        <taxon>Cyanobacteriota</taxon>
        <taxon>Cyanophyceae</taxon>
        <taxon>Acaryochloridales</taxon>
        <taxon>Thermosynechococcaceae</taxon>
        <taxon>Thermosynechococcus</taxon>
        <taxon>Thermosynechococcus sichuanensis</taxon>
    </lineage>
</organism>
<dbReference type="KEGG" id="tsq:D3A95_04295"/>
<evidence type="ECO:0000256" key="7">
    <source>
        <dbReference type="HAMAP-Rule" id="MF_00038"/>
    </source>
</evidence>
<feature type="binding site" evidence="9">
    <location>
        <position position="273"/>
    </location>
    <ligand>
        <name>Mg(2+)</name>
        <dbReference type="ChEBI" id="CHEBI:18420"/>
    </ligand>
</feature>
<dbReference type="GO" id="GO:0008360">
    <property type="term" value="P:regulation of cell shape"/>
    <property type="evidence" value="ECO:0007669"/>
    <property type="project" value="UniProtKB-KW"/>
</dbReference>
<proteinExistence type="inferred from homology"/>
<feature type="transmembrane region" description="Helical" evidence="7">
    <location>
        <begin position="220"/>
        <end position="239"/>
    </location>
</feature>
<name>A0A7D6F4A0_9CYAN</name>
<dbReference type="Pfam" id="PF10555">
    <property type="entry name" value="MraY_sig1"/>
    <property type="match status" value="1"/>
</dbReference>
<feature type="binding site" evidence="9">
    <location>
        <position position="215"/>
    </location>
    <ligand>
        <name>Mg(2+)</name>
        <dbReference type="ChEBI" id="CHEBI:18420"/>
    </ligand>
</feature>
<keyword evidence="5 7" id="KW-1133">Transmembrane helix</keyword>
<dbReference type="GO" id="GO:0009252">
    <property type="term" value="P:peptidoglycan biosynthetic process"/>
    <property type="evidence" value="ECO:0007669"/>
    <property type="project" value="UniProtKB-UniRule"/>
</dbReference>
<dbReference type="EC" id="2.7.8.13" evidence="7 8"/>
<comment type="similarity">
    <text evidence="2 7">Belongs to the glycosyltransferase 4 family. MraY subfamily.</text>
</comment>
<dbReference type="PROSITE" id="PS01347">
    <property type="entry name" value="MRAY_1"/>
    <property type="match status" value="1"/>
</dbReference>
<evidence type="ECO:0000256" key="9">
    <source>
        <dbReference type="PIRSR" id="PIRSR600715-1"/>
    </source>
</evidence>
<comment type="pathway">
    <text evidence="7">Cell wall biogenesis; peptidoglycan biosynthesis.</text>
</comment>
<keyword evidence="7" id="KW-0132">Cell division</keyword>
<feature type="transmembrane region" description="Helical" evidence="7">
    <location>
        <begin position="189"/>
        <end position="208"/>
    </location>
</feature>
<accession>A0A7D6F4A0</accession>
<dbReference type="UniPathway" id="UPA00219"/>
<feature type="transmembrane region" description="Helical" evidence="7">
    <location>
        <begin position="50"/>
        <end position="71"/>
    </location>
</feature>
<sequence length="372" mass="39557">MPSTKTTAAVEPRWLTGQRLFGLLTIGLLIASIAYDTGANHWQQPLQTLTLPWLVSFAIVAVLGMAVVPLLRRLKTGQIIREDGPQSHLQKSGTPTMGGIFFVPTGLGLALLWTAFAQGKVSATVGAIALLVLGYAAIGWWDDWQVLRRKSNKGLSARLRLFLEGIGAALFCAWLVGSDPTATVVTAPWGWVWPLGIAFIPLAIFVPMAEGNALNLTDGLDGLAAGTAAIALLALGMILTAQPDLQILAVVMSGACLGFLWHNHHPARVFMGDTGSLALGALLAGIGLASHHLWELLIVSGLFFVESLSVIVQVLYYKATKGPDGVGKRLLRMAPLHHHFELGGWSELRVVSTFYGVVALLGLLCGLLQGVA</sequence>
<evidence type="ECO:0000256" key="4">
    <source>
        <dbReference type="ARBA" id="ARBA00022692"/>
    </source>
</evidence>
<dbReference type="InterPro" id="IPR000715">
    <property type="entry name" value="Glycosyl_transferase_4"/>
</dbReference>
<keyword evidence="7 9" id="KW-0479">Metal-binding</keyword>
<gene>
    <name evidence="7" type="primary">mraY</name>
    <name evidence="10" type="ORF">D3A95_04295</name>
</gene>
<keyword evidence="7" id="KW-0133">Cell shape</keyword>
<comment type="catalytic activity">
    <reaction evidence="7">
        <text>UDP-N-acetyl-alpha-D-muramoyl-L-alanyl-gamma-D-glutamyl-meso-2,6-diaminopimeloyl-D-alanyl-D-alanine + di-trans,octa-cis-undecaprenyl phosphate = di-trans,octa-cis-undecaprenyl diphospho-N-acetyl-alpha-D-muramoyl-L-alanyl-D-glutamyl-meso-2,6-diaminopimeloyl-D-alanyl-D-alanine + UMP</text>
        <dbReference type="Rhea" id="RHEA:28386"/>
        <dbReference type="ChEBI" id="CHEBI:57865"/>
        <dbReference type="ChEBI" id="CHEBI:60392"/>
        <dbReference type="ChEBI" id="CHEBI:61386"/>
        <dbReference type="ChEBI" id="CHEBI:61387"/>
        <dbReference type="EC" id="2.7.8.13"/>
    </reaction>
</comment>
<feature type="transmembrane region" description="Helical" evidence="7">
    <location>
        <begin position="350"/>
        <end position="371"/>
    </location>
</feature>
<evidence type="ECO:0000313" key="11">
    <source>
        <dbReference type="Proteomes" id="UP000261812"/>
    </source>
</evidence>
<evidence type="ECO:0000256" key="3">
    <source>
        <dbReference type="ARBA" id="ARBA00022679"/>
    </source>
</evidence>
<dbReference type="PANTHER" id="PTHR22926">
    <property type="entry name" value="PHOSPHO-N-ACETYLMURAMOYL-PENTAPEPTIDE-TRANSFERASE"/>
    <property type="match status" value="1"/>
</dbReference>
<feature type="transmembrane region" description="Helical" evidence="7">
    <location>
        <begin position="20"/>
        <end position="38"/>
    </location>
</feature>
<dbReference type="Pfam" id="PF00953">
    <property type="entry name" value="Glycos_transf_4"/>
    <property type="match status" value="1"/>
</dbReference>
<keyword evidence="7" id="KW-0573">Peptidoglycan synthesis</keyword>
<protein>
    <recommendedName>
        <fullName evidence="7 8">Phospho-N-acetylmuramoyl-pentapeptide-transferase</fullName>
        <ecNumber evidence="7 8">2.7.8.13</ecNumber>
    </recommendedName>
    <alternativeName>
        <fullName evidence="7">UDP-MurNAc-pentapeptide phosphotransferase</fullName>
    </alternativeName>
</protein>
<comment type="cofactor">
    <cofactor evidence="7 9">
        <name>Mg(2+)</name>
        <dbReference type="ChEBI" id="CHEBI:18420"/>
    </cofactor>
</comment>
<keyword evidence="7" id="KW-0131">Cell cycle</keyword>
<evidence type="ECO:0000256" key="1">
    <source>
        <dbReference type="ARBA" id="ARBA00004141"/>
    </source>
</evidence>
<feature type="transmembrane region" description="Helical" evidence="7">
    <location>
        <begin position="269"/>
        <end position="290"/>
    </location>
</feature>
<dbReference type="GO" id="GO:0046872">
    <property type="term" value="F:metal ion binding"/>
    <property type="evidence" value="ECO:0007669"/>
    <property type="project" value="UniProtKB-KW"/>
</dbReference>
<dbReference type="CDD" id="cd06852">
    <property type="entry name" value="GT_MraY"/>
    <property type="match status" value="1"/>
</dbReference>
<dbReference type="EMBL" id="CP032152">
    <property type="protein sequence ID" value="QLL29880.1"/>
    <property type="molecule type" value="Genomic_DNA"/>
</dbReference>
<reference evidence="11" key="1">
    <citation type="submission" date="2018-09" db="EMBL/GenBank/DDBJ databases">
        <title>Complete genome sequence of thermophilic cyanobacteria strain Thermosynechococcus elongatus PKUAC-SCTE542.</title>
        <authorList>
            <person name="Liang Y."/>
            <person name="Tang J."/>
            <person name="Daroch M."/>
        </authorList>
    </citation>
    <scope>NUCLEOTIDE SEQUENCE [LARGE SCALE GENOMIC DNA]</scope>
    <source>
        <strain evidence="11">E542</strain>
    </source>
</reference>
<evidence type="ECO:0000313" key="10">
    <source>
        <dbReference type="EMBL" id="QLL29880.1"/>
    </source>
</evidence>
<dbReference type="InterPro" id="IPR018480">
    <property type="entry name" value="PNAcMuramoyl-5peptid_Trfase_CS"/>
</dbReference>
<dbReference type="PROSITE" id="PS01348">
    <property type="entry name" value="MRAY_2"/>
    <property type="match status" value="1"/>
</dbReference>
<dbReference type="GO" id="GO:0071555">
    <property type="term" value="P:cell wall organization"/>
    <property type="evidence" value="ECO:0007669"/>
    <property type="project" value="UniProtKB-KW"/>
</dbReference>
<keyword evidence="7" id="KW-0961">Cell wall biogenesis/degradation</keyword>
<evidence type="ECO:0000256" key="6">
    <source>
        <dbReference type="ARBA" id="ARBA00023136"/>
    </source>
</evidence>
<dbReference type="PANTHER" id="PTHR22926:SF5">
    <property type="entry name" value="PHOSPHO-N-ACETYLMURAMOYL-PENTAPEPTIDE-TRANSFERASE HOMOLOG"/>
    <property type="match status" value="1"/>
</dbReference>
<dbReference type="HAMAP" id="MF_00038">
    <property type="entry name" value="MraY"/>
    <property type="match status" value="1"/>
</dbReference>
<keyword evidence="6 7" id="KW-0472">Membrane</keyword>
<dbReference type="NCBIfam" id="TIGR00445">
    <property type="entry name" value="mraY"/>
    <property type="match status" value="1"/>
</dbReference>
<comment type="subcellular location">
    <subcellularLocation>
        <location evidence="7">Cell membrane</location>
        <topology evidence="7">Multi-pass membrane protein</topology>
    </subcellularLocation>
    <subcellularLocation>
        <location evidence="1">Membrane</location>
        <topology evidence="1">Multi-pass membrane protein</topology>
    </subcellularLocation>
</comment>
<dbReference type="GO" id="GO:0008963">
    <property type="term" value="F:phospho-N-acetylmuramoyl-pentapeptide-transferase activity"/>
    <property type="evidence" value="ECO:0007669"/>
    <property type="project" value="UniProtKB-UniRule"/>
</dbReference>
<dbReference type="GO" id="GO:0005886">
    <property type="term" value="C:plasma membrane"/>
    <property type="evidence" value="ECO:0007669"/>
    <property type="project" value="UniProtKB-SubCell"/>
</dbReference>
<evidence type="ECO:0000256" key="5">
    <source>
        <dbReference type="ARBA" id="ARBA00022989"/>
    </source>
</evidence>
<comment type="function">
    <text evidence="7">Catalyzes the initial step of the lipid cycle reactions in the biosynthesis of the cell wall peptidoglycan: transfers peptidoglycan precursor phospho-MurNAc-pentapeptide from UDP-MurNAc-pentapeptide onto the lipid carrier undecaprenyl phosphate, yielding undecaprenyl-pyrophosphoryl-MurNAc-pentapeptide, known as lipid I.</text>
</comment>
<keyword evidence="3 7" id="KW-0808">Transferase</keyword>
<keyword evidence="4 7" id="KW-0812">Transmembrane</keyword>
<feature type="transmembrane region" description="Helical" evidence="7">
    <location>
        <begin position="245"/>
        <end position="262"/>
    </location>
</feature>
<dbReference type="AlphaFoldDB" id="A0A7D6F4A0"/>
<feature type="transmembrane region" description="Helical" evidence="7">
    <location>
        <begin position="161"/>
        <end position="177"/>
    </location>
</feature>
<feature type="transmembrane region" description="Helical" evidence="7">
    <location>
        <begin position="121"/>
        <end position="141"/>
    </location>
</feature>
<keyword evidence="7" id="KW-1003">Cell membrane</keyword>
<keyword evidence="11" id="KW-1185">Reference proteome</keyword>
<evidence type="ECO:0000256" key="8">
    <source>
        <dbReference type="NCBIfam" id="TIGR00445"/>
    </source>
</evidence>
<keyword evidence="7 9" id="KW-0460">Magnesium</keyword>
<dbReference type="InterPro" id="IPR003524">
    <property type="entry name" value="PNAcMuramoyl-5peptid_Trfase"/>
</dbReference>
<dbReference type="Proteomes" id="UP000261812">
    <property type="component" value="Chromosome"/>
</dbReference>
<dbReference type="RefSeq" id="WP_181496411.1">
    <property type="nucleotide sequence ID" value="NZ_CP032152.1"/>
</dbReference>
<dbReference type="GO" id="GO:0051301">
    <property type="term" value="P:cell division"/>
    <property type="evidence" value="ECO:0007669"/>
    <property type="project" value="UniProtKB-KW"/>
</dbReference>